<protein>
    <submittedName>
        <fullName evidence="9">Multidrug ABC transporter permease</fullName>
    </submittedName>
</protein>
<dbReference type="PANTHER" id="PTHR30294">
    <property type="entry name" value="MEMBRANE COMPONENT OF ABC TRANSPORTER YHHJ-RELATED"/>
    <property type="match status" value="1"/>
</dbReference>
<keyword evidence="3 7" id="KW-0812">Transmembrane</keyword>
<evidence type="ECO:0000313" key="10">
    <source>
        <dbReference type="Proteomes" id="UP000610203"/>
    </source>
</evidence>
<evidence type="ECO:0000256" key="2">
    <source>
        <dbReference type="ARBA" id="ARBA00022475"/>
    </source>
</evidence>
<reference evidence="10" key="1">
    <citation type="journal article" date="2019" name="Int. J. Syst. Evol. Microbiol.">
        <title>The Global Catalogue of Microorganisms (GCM) 10K type strain sequencing project: providing services to taxonomists for standard genome sequencing and annotation.</title>
        <authorList>
            <consortium name="The Broad Institute Genomics Platform"/>
            <consortium name="The Broad Institute Genome Sequencing Center for Infectious Disease"/>
            <person name="Wu L."/>
            <person name="Ma J."/>
        </authorList>
    </citation>
    <scope>NUCLEOTIDE SEQUENCE [LARGE SCALE GENOMIC DNA]</scope>
    <source>
        <strain evidence="10">KCTC 42280</strain>
    </source>
</reference>
<sequence length="404" mass="44847">MSPLSKNKPQKKPTQSTTSSSSQSFLGSFLQTLKDIFTDKGVVLLLIMAPIIYGFFYPWPYSTEVVNHVPVGIIDKDNSNLSRTIVRYASASPQLNTQRFVNEQDAIEAMWSDQIAGYMVIPSGLEQQVLSGKAASVSVLGNGGYFILNKNVQLGFLKAVSTVSAGIEVKKSVAQGAYSPTAAKSTQAVPLQIIPLYNQTEGYGAYVVPAVSIIILQQTLLMATAMLIGTWYEQRRHMTTIRGWLGRIGALSMLSFIIGCFYYGWAFELHHYPRGQNMAGSLLFLLLFCPTVATLGCLLGLWFRQRERSMQILIFSSLPLFFISGYPWPADQLPEILQLVRWLVPTTPAINTSVQLNQMGASVAQVAMGFYALAGLWAFYFALLLLFRWRTSQKQLPHKVSIKI</sequence>
<keyword evidence="5 7" id="KW-0472">Membrane</keyword>
<dbReference type="Proteomes" id="UP000610203">
    <property type="component" value="Unassembled WGS sequence"/>
</dbReference>
<comment type="caution">
    <text evidence="9">The sequence shown here is derived from an EMBL/GenBank/DDBJ whole genome shotgun (WGS) entry which is preliminary data.</text>
</comment>
<evidence type="ECO:0000256" key="3">
    <source>
        <dbReference type="ARBA" id="ARBA00022692"/>
    </source>
</evidence>
<evidence type="ECO:0000256" key="4">
    <source>
        <dbReference type="ARBA" id="ARBA00022989"/>
    </source>
</evidence>
<keyword evidence="2" id="KW-1003">Cell membrane</keyword>
<name>A0ABQ3GMW6_9GAMM</name>
<feature type="compositionally biased region" description="Low complexity" evidence="6">
    <location>
        <begin position="12"/>
        <end position="22"/>
    </location>
</feature>
<feature type="transmembrane region" description="Helical" evidence="7">
    <location>
        <begin position="278"/>
        <end position="303"/>
    </location>
</feature>
<dbReference type="EMBL" id="BMZR01000001">
    <property type="protein sequence ID" value="GHD27595.1"/>
    <property type="molecule type" value="Genomic_DNA"/>
</dbReference>
<feature type="domain" description="ABC-2 type transporter transmembrane" evidence="8">
    <location>
        <begin position="42"/>
        <end position="386"/>
    </location>
</feature>
<dbReference type="InterPro" id="IPR051449">
    <property type="entry name" value="ABC-2_transporter_component"/>
</dbReference>
<evidence type="ECO:0000256" key="1">
    <source>
        <dbReference type="ARBA" id="ARBA00004651"/>
    </source>
</evidence>
<feature type="transmembrane region" description="Helical" evidence="7">
    <location>
        <begin position="310"/>
        <end position="328"/>
    </location>
</feature>
<dbReference type="InterPro" id="IPR013525">
    <property type="entry name" value="ABC2_TM"/>
</dbReference>
<evidence type="ECO:0000256" key="5">
    <source>
        <dbReference type="ARBA" id="ARBA00023136"/>
    </source>
</evidence>
<feature type="transmembrane region" description="Helical" evidence="7">
    <location>
        <begin position="41"/>
        <end position="59"/>
    </location>
</feature>
<keyword evidence="10" id="KW-1185">Reference proteome</keyword>
<feature type="transmembrane region" description="Helical" evidence="7">
    <location>
        <begin position="206"/>
        <end position="232"/>
    </location>
</feature>
<proteinExistence type="predicted"/>
<keyword evidence="4 7" id="KW-1133">Transmembrane helix</keyword>
<feature type="region of interest" description="Disordered" evidence="6">
    <location>
        <begin position="1"/>
        <end position="22"/>
    </location>
</feature>
<feature type="transmembrane region" description="Helical" evidence="7">
    <location>
        <begin position="366"/>
        <end position="387"/>
    </location>
</feature>
<dbReference type="PANTHER" id="PTHR30294:SF46">
    <property type="entry name" value="ABC TRANSPORTER PERMEASE"/>
    <property type="match status" value="1"/>
</dbReference>
<evidence type="ECO:0000256" key="6">
    <source>
        <dbReference type="SAM" id="MobiDB-lite"/>
    </source>
</evidence>
<feature type="transmembrane region" description="Helical" evidence="7">
    <location>
        <begin position="244"/>
        <end position="266"/>
    </location>
</feature>
<evidence type="ECO:0000313" key="9">
    <source>
        <dbReference type="EMBL" id="GHD27595.1"/>
    </source>
</evidence>
<evidence type="ECO:0000256" key="7">
    <source>
        <dbReference type="SAM" id="Phobius"/>
    </source>
</evidence>
<dbReference type="Gene3D" id="3.40.1710.10">
    <property type="entry name" value="abc type-2 transporter like domain"/>
    <property type="match status" value="1"/>
</dbReference>
<dbReference type="Pfam" id="PF12698">
    <property type="entry name" value="ABC2_membrane_3"/>
    <property type="match status" value="1"/>
</dbReference>
<gene>
    <name evidence="9" type="primary">ybhR</name>
    <name evidence="9" type="ORF">GCM10016272_06030</name>
</gene>
<organism evidence="9 10">
    <name type="scientific">Psychrobacter glaciei</name>
    <dbReference type="NCBI Taxonomy" id="619771"/>
    <lineage>
        <taxon>Bacteria</taxon>
        <taxon>Pseudomonadati</taxon>
        <taxon>Pseudomonadota</taxon>
        <taxon>Gammaproteobacteria</taxon>
        <taxon>Moraxellales</taxon>
        <taxon>Moraxellaceae</taxon>
        <taxon>Psychrobacter</taxon>
    </lineage>
</organism>
<accession>A0ABQ3GMW6</accession>
<evidence type="ECO:0000259" key="8">
    <source>
        <dbReference type="Pfam" id="PF12698"/>
    </source>
</evidence>
<dbReference type="RefSeq" id="WP_189581476.1">
    <property type="nucleotide sequence ID" value="NZ_BMZR01000001.1"/>
</dbReference>
<comment type="subcellular location">
    <subcellularLocation>
        <location evidence="1">Cell membrane</location>
        <topology evidence="1">Multi-pass membrane protein</topology>
    </subcellularLocation>
</comment>